<dbReference type="InterPro" id="IPR058347">
    <property type="entry name" value="DUF8034"/>
</dbReference>
<sequence length="621" mass="70086">MLRAEPVRATRRIRTAPEWAILERELFAQQDRAWRVFADRYTEGDGRLVFRDRLGVGLDGRDGVDDFYEPFFNWPTLYLLGGSSDLLDASLRHWRGVTNQLTEMGMLVDGYERGYDWFHQGESMVLFYALCLALPEDTDLKQLAARFADLYLPAGPNYDAEHRVIQAPHNGAAGPRWGFIDGEKYFPWSLPLRPYGLPLDWIGVSSFDELVDDPGKARRYGQIMWDRMGRGDVLANLAATGLATNAYLYSGDPAYKDWVLEYVGAWQDRLAGREVIPDNAGLHGEVGEHLDGRWYGGHYGWAWPHGIESVGSSAIVGAVNATLLSGDRGYLDLARNPLDAVLKQAEYRSLADMGTLTKRWLRHLDPERPTLTIPQRHNDSGWFDYNVMPTQLPIALWHFSRDTGDAERIERLREGSDWDWNAVHDQRNKDEGGHEEPWYEFLARRNPNFPEKMLRSALAISTARLETIENDPIDPAVGPDALDIHHWQNINPVVTEALLQLTTGSPQVLYNGGLTHLHLRYFDADARRPGLPEAVAALVSDIDPDHTVVDLVNLGDEPRSLLVQAGSFNEHALQTVAVDANPPRPVHHQLLVDLPPQSEVRLTLTMSLHARTPANQSPWEL</sequence>
<proteinExistence type="predicted"/>
<comment type="caution">
    <text evidence="1">The sequence shown here is derived from an EMBL/GenBank/DDBJ whole genome shotgun (WGS) entry which is preliminary data.</text>
</comment>
<reference evidence="1 2" key="1">
    <citation type="journal article" date="2019" name="Int. J. Syst. Evol. Microbiol.">
        <title>The Global Catalogue of Microorganisms (GCM) 10K type strain sequencing project: providing services to taxonomists for standard genome sequencing and annotation.</title>
        <authorList>
            <consortium name="The Broad Institute Genomics Platform"/>
            <consortium name="The Broad Institute Genome Sequencing Center for Infectious Disease"/>
            <person name="Wu L."/>
            <person name="Ma J."/>
        </authorList>
    </citation>
    <scope>NUCLEOTIDE SEQUENCE [LARGE SCALE GENOMIC DNA]</scope>
    <source>
        <strain evidence="1 2">JCM 14304</strain>
    </source>
</reference>
<name>A0ABN2EL58_9ACTN</name>
<organism evidence="1 2">
    <name type="scientific">Kribbella karoonensis</name>
    <dbReference type="NCBI Taxonomy" id="324851"/>
    <lineage>
        <taxon>Bacteria</taxon>
        <taxon>Bacillati</taxon>
        <taxon>Actinomycetota</taxon>
        <taxon>Actinomycetes</taxon>
        <taxon>Propionibacteriales</taxon>
        <taxon>Kribbellaceae</taxon>
        <taxon>Kribbella</taxon>
    </lineage>
</organism>
<dbReference type="RefSeq" id="WP_344198383.1">
    <property type="nucleotide sequence ID" value="NZ_BAAAND010000012.1"/>
</dbReference>
<dbReference type="Proteomes" id="UP001500190">
    <property type="component" value="Unassembled WGS sequence"/>
</dbReference>
<keyword evidence="2" id="KW-1185">Reference proteome</keyword>
<evidence type="ECO:0000313" key="2">
    <source>
        <dbReference type="Proteomes" id="UP001500190"/>
    </source>
</evidence>
<dbReference type="EMBL" id="BAAAND010000012">
    <property type="protein sequence ID" value="GAA1606687.1"/>
    <property type="molecule type" value="Genomic_DNA"/>
</dbReference>
<protein>
    <recommendedName>
        <fullName evidence="3">Linalool dehydratase/isomerase domain-containing protein</fullName>
    </recommendedName>
</protein>
<dbReference type="Pfam" id="PF26099">
    <property type="entry name" value="DUF8034"/>
    <property type="match status" value="1"/>
</dbReference>
<gene>
    <name evidence="1" type="ORF">GCM10009742_65130</name>
</gene>
<accession>A0ABN2EL58</accession>
<evidence type="ECO:0000313" key="1">
    <source>
        <dbReference type="EMBL" id="GAA1606687.1"/>
    </source>
</evidence>
<evidence type="ECO:0008006" key="3">
    <source>
        <dbReference type="Google" id="ProtNLM"/>
    </source>
</evidence>